<evidence type="ECO:0000256" key="12">
    <source>
        <dbReference type="ARBA" id="ARBA00023239"/>
    </source>
</evidence>
<dbReference type="GO" id="GO:0004049">
    <property type="term" value="F:anthranilate synthase activity"/>
    <property type="evidence" value="ECO:0007669"/>
    <property type="project" value="UniProtKB-EC"/>
</dbReference>
<evidence type="ECO:0000256" key="3">
    <source>
        <dbReference type="ARBA" id="ARBA00009562"/>
    </source>
</evidence>
<dbReference type="RefSeq" id="WP_382173451.1">
    <property type="nucleotide sequence ID" value="NZ_JBHRXX010000004.1"/>
</dbReference>
<dbReference type="NCBIfam" id="TIGR00564">
    <property type="entry name" value="trpE_most"/>
    <property type="match status" value="1"/>
</dbReference>
<dbReference type="PANTHER" id="PTHR11236">
    <property type="entry name" value="AMINOBENZOATE/ANTHRANILATE SYNTHASE"/>
    <property type="match status" value="1"/>
</dbReference>
<evidence type="ECO:0000313" key="18">
    <source>
        <dbReference type="EMBL" id="MFC3683927.1"/>
    </source>
</evidence>
<evidence type="ECO:0000256" key="13">
    <source>
        <dbReference type="ARBA" id="ARBA00025634"/>
    </source>
</evidence>
<keyword evidence="10 15" id="KW-0460">Magnesium</keyword>
<evidence type="ECO:0000256" key="7">
    <source>
        <dbReference type="ARBA" id="ARBA00022605"/>
    </source>
</evidence>
<comment type="pathway">
    <text evidence="2 15">Amino-acid biosynthesis; L-tryptophan biosynthesis; L-tryptophan from chorismate: step 1/5.</text>
</comment>
<comment type="cofactor">
    <cofactor evidence="1 15">
        <name>Mg(2+)</name>
        <dbReference type="ChEBI" id="CHEBI:18420"/>
    </cofactor>
</comment>
<dbReference type="InterPro" id="IPR005256">
    <property type="entry name" value="Anth_synth_I_PabB"/>
</dbReference>
<evidence type="ECO:0000256" key="9">
    <source>
        <dbReference type="ARBA" id="ARBA00022822"/>
    </source>
</evidence>
<name>A0ABV7W3C1_9BURK</name>
<evidence type="ECO:0000256" key="15">
    <source>
        <dbReference type="RuleBase" id="RU364045"/>
    </source>
</evidence>
<dbReference type="Gene3D" id="3.60.120.10">
    <property type="entry name" value="Anthranilate synthase"/>
    <property type="match status" value="1"/>
</dbReference>
<comment type="catalytic activity">
    <reaction evidence="14 15">
        <text>chorismate + L-glutamine = anthranilate + pyruvate + L-glutamate + H(+)</text>
        <dbReference type="Rhea" id="RHEA:21732"/>
        <dbReference type="ChEBI" id="CHEBI:15361"/>
        <dbReference type="ChEBI" id="CHEBI:15378"/>
        <dbReference type="ChEBI" id="CHEBI:16567"/>
        <dbReference type="ChEBI" id="CHEBI:29748"/>
        <dbReference type="ChEBI" id="CHEBI:29985"/>
        <dbReference type="ChEBI" id="CHEBI:58359"/>
        <dbReference type="EC" id="4.1.3.27"/>
    </reaction>
</comment>
<accession>A0ABV7W3C1</accession>
<evidence type="ECO:0000256" key="11">
    <source>
        <dbReference type="ARBA" id="ARBA00023141"/>
    </source>
</evidence>
<evidence type="ECO:0000256" key="4">
    <source>
        <dbReference type="ARBA" id="ARBA00011575"/>
    </source>
</evidence>
<keyword evidence="19" id="KW-1185">Reference proteome</keyword>
<dbReference type="Pfam" id="PF00425">
    <property type="entry name" value="Chorismate_bind"/>
    <property type="match status" value="1"/>
</dbReference>
<comment type="subunit">
    <text evidence="4 15">Heterotetramer consisting of two non-identical subunits: a beta subunit (TrpG) and a large alpha subunit (TrpE).</text>
</comment>
<organism evidence="18 19">
    <name type="scientific">Hydrogenophaga luteola</name>
    <dbReference type="NCBI Taxonomy" id="1591122"/>
    <lineage>
        <taxon>Bacteria</taxon>
        <taxon>Pseudomonadati</taxon>
        <taxon>Pseudomonadota</taxon>
        <taxon>Betaproteobacteria</taxon>
        <taxon>Burkholderiales</taxon>
        <taxon>Comamonadaceae</taxon>
        <taxon>Hydrogenophaga</taxon>
    </lineage>
</organism>
<feature type="domain" description="Anthranilate synthase component I N-terminal" evidence="17">
    <location>
        <begin position="27"/>
        <end position="177"/>
    </location>
</feature>
<keyword evidence="9 15" id="KW-0822">Tryptophan biosynthesis</keyword>
<evidence type="ECO:0000259" key="16">
    <source>
        <dbReference type="Pfam" id="PF00425"/>
    </source>
</evidence>
<evidence type="ECO:0000256" key="10">
    <source>
        <dbReference type="ARBA" id="ARBA00022842"/>
    </source>
</evidence>
<dbReference type="EC" id="4.1.3.27" evidence="5 15"/>
<comment type="similarity">
    <text evidence="3 15">Belongs to the anthranilate synthase component I family.</text>
</comment>
<dbReference type="InterPro" id="IPR019999">
    <property type="entry name" value="Anth_synth_I-like"/>
</dbReference>
<keyword evidence="8 15" id="KW-0479">Metal-binding</keyword>
<evidence type="ECO:0000259" key="17">
    <source>
        <dbReference type="Pfam" id="PF04715"/>
    </source>
</evidence>
<evidence type="ECO:0000256" key="8">
    <source>
        <dbReference type="ARBA" id="ARBA00022723"/>
    </source>
</evidence>
<keyword evidence="12 15" id="KW-0456">Lyase</keyword>
<dbReference type="Pfam" id="PF04715">
    <property type="entry name" value="Anth_synt_I_N"/>
    <property type="match status" value="1"/>
</dbReference>
<evidence type="ECO:0000256" key="1">
    <source>
        <dbReference type="ARBA" id="ARBA00001946"/>
    </source>
</evidence>
<comment type="function">
    <text evidence="13 15">Part of a heterotetrameric complex that catalyzes the two-step biosynthesis of anthranilate, an intermediate in the biosynthesis of L-tryptophan. In the first step, the glutamine-binding beta subunit (TrpG) of anthranilate synthase (AS) provides the glutamine amidotransferase activity which generates ammonia as a substrate that, along with chorismate, is used in the second step, catalyzed by the large alpha subunit of AS (TrpE) to produce anthranilate. In the absence of TrpG, TrpE can synthesize anthranilate directly from chorismate and high concentrations of ammonia.</text>
</comment>
<dbReference type="PRINTS" id="PR00095">
    <property type="entry name" value="ANTSNTHASEI"/>
</dbReference>
<dbReference type="InterPro" id="IPR006805">
    <property type="entry name" value="Anth_synth_I_N"/>
</dbReference>
<evidence type="ECO:0000256" key="14">
    <source>
        <dbReference type="ARBA" id="ARBA00047683"/>
    </source>
</evidence>
<dbReference type="SUPFAM" id="SSF56322">
    <property type="entry name" value="ADC synthase"/>
    <property type="match status" value="1"/>
</dbReference>
<keyword evidence="11 15" id="KW-0057">Aromatic amino acid biosynthesis</keyword>
<evidence type="ECO:0000256" key="6">
    <source>
        <dbReference type="ARBA" id="ARBA00020653"/>
    </source>
</evidence>
<proteinExistence type="inferred from homology"/>
<evidence type="ECO:0000256" key="5">
    <source>
        <dbReference type="ARBA" id="ARBA00012266"/>
    </source>
</evidence>
<gene>
    <name evidence="15 18" type="primary">trpE</name>
    <name evidence="18" type="ORF">ACFOPI_10000</name>
</gene>
<dbReference type="InterPro" id="IPR015890">
    <property type="entry name" value="Chorismate_C"/>
</dbReference>
<reference evidence="19" key="1">
    <citation type="journal article" date="2019" name="Int. J. Syst. Evol. Microbiol.">
        <title>The Global Catalogue of Microorganisms (GCM) 10K type strain sequencing project: providing services to taxonomists for standard genome sequencing and annotation.</title>
        <authorList>
            <consortium name="The Broad Institute Genomics Platform"/>
            <consortium name="The Broad Institute Genome Sequencing Center for Infectious Disease"/>
            <person name="Wu L."/>
            <person name="Ma J."/>
        </authorList>
    </citation>
    <scope>NUCLEOTIDE SEQUENCE [LARGE SCALE GENOMIC DNA]</scope>
    <source>
        <strain evidence="19">KCTC 42501</strain>
    </source>
</reference>
<sequence>MITELEFKSLTQQGYNRIPLMVEAFADLETPLSLYLKLAHGRGDGANSFLLESVVGGERFGRYSFIGLPARTLLRASGFGAEAKTEVVRDGAVVETNHGNPLDFIAAYQQRFKVALRPGLPRFCGGLAGYFGYDAVRYIEKKLENSCPPDTLGTPDILLLQCEELAVIDNLSGKLYLIVYADPAQPEAYANAKKRLRELKEALKYSVAAPVVKPSQNHPAQRGFAKDDYLASVERAKELIAAGDFMQVQVGQRISKRYTESPLSLYRALRSLNPSPYMYYYHFGDFHVVGASPEILVRQEHTEEGQKVIIRPLAGTRPRGATPEKDKATEVELLADPKERAEHVMLIDLARNDIGRIAKIGSVKVTEAFVVERYSHVMHIVSNVEGVLNDGMTNMDVLKATFPAGTLTGAPKVHAMELIDQLEPVKRGIYGGACGYLSYAGDMDVAIAIRTAIIKDQTLHVQAAAGVVADSVPEMEWRETEHKARALLRAAELVEEGLE</sequence>
<evidence type="ECO:0000256" key="2">
    <source>
        <dbReference type="ARBA" id="ARBA00004873"/>
    </source>
</evidence>
<dbReference type="Proteomes" id="UP001595729">
    <property type="component" value="Unassembled WGS sequence"/>
</dbReference>
<feature type="domain" description="Chorismate-utilising enzyme C-terminal" evidence="16">
    <location>
        <begin position="226"/>
        <end position="483"/>
    </location>
</feature>
<dbReference type="InterPro" id="IPR005801">
    <property type="entry name" value="ADC_synthase"/>
</dbReference>
<evidence type="ECO:0000313" key="19">
    <source>
        <dbReference type="Proteomes" id="UP001595729"/>
    </source>
</evidence>
<protein>
    <recommendedName>
        <fullName evidence="6 15">Anthranilate synthase component 1</fullName>
        <ecNumber evidence="5 15">4.1.3.27</ecNumber>
    </recommendedName>
</protein>
<dbReference type="PANTHER" id="PTHR11236:SF48">
    <property type="entry name" value="ISOCHORISMATE SYNTHASE MENF"/>
    <property type="match status" value="1"/>
</dbReference>
<dbReference type="EMBL" id="JBHRXX010000004">
    <property type="protein sequence ID" value="MFC3683927.1"/>
    <property type="molecule type" value="Genomic_DNA"/>
</dbReference>
<keyword evidence="7 15" id="KW-0028">Amino-acid biosynthesis</keyword>
<comment type="caution">
    <text evidence="18">The sequence shown here is derived from an EMBL/GenBank/DDBJ whole genome shotgun (WGS) entry which is preliminary data.</text>
</comment>